<dbReference type="Gramene" id="A09p58770.2_BraZ1">
    <property type="protein sequence ID" value="A09p58770.2_BraZ1.CDS"/>
    <property type="gene ID" value="A09g58770.2_BraZ1"/>
</dbReference>
<dbReference type="AlphaFoldDB" id="A0A3P5YFN8"/>
<accession>M4CRZ4</accession>
<organism evidence="3">
    <name type="scientific">Brassica campestris</name>
    <name type="common">Field mustard</name>
    <dbReference type="NCBI Taxonomy" id="3711"/>
    <lineage>
        <taxon>Eukaryota</taxon>
        <taxon>Viridiplantae</taxon>
        <taxon>Streptophyta</taxon>
        <taxon>Embryophyta</taxon>
        <taxon>Tracheophyta</taxon>
        <taxon>Spermatophyta</taxon>
        <taxon>Magnoliopsida</taxon>
        <taxon>eudicotyledons</taxon>
        <taxon>Gunneridae</taxon>
        <taxon>Pentapetalae</taxon>
        <taxon>rosids</taxon>
        <taxon>malvids</taxon>
        <taxon>Brassicales</taxon>
        <taxon>Brassicaceae</taxon>
        <taxon>Brassiceae</taxon>
        <taxon>Brassica</taxon>
    </lineage>
</organism>
<evidence type="ECO:0000313" key="2">
    <source>
        <dbReference type="EMBL" id="CAG7865410.1"/>
    </source>
</evidence>
<sequence>MLDLIKSRYPKFLSATACRYASLSQETSTVNDSCSGTRTWDKQDEFEIYDVKSDSWRTLDVKLHWGWGEEYFHVSTSLKGNT</sequence>
<dbReference type="Proteomes" id="UP000011750">
    <property type="component" value="Chromosome A09"/>
</dbReference>
<proteinExistence type="predicted"/>
<reference evidence="4" key="4">
    <citation type="submission" date="2023-03" db="UniProtKB">
        <authorList>
            <consortium name="EnsemblPlants"/>
        </authorList>
    </citation>
    <scope>IDENTIFICATION</scope>
    <source>
        <strain evidence="4">cv. Chiifu-401-42</strain>
    </source>
</reference>
<reference evidence="5" key="2">
    <citation type="journal article" date="2018" name="Hortic Res">
        <title>Improved Brassica rapa reference genome by single-molecule sequencing and chromosome conformation capture technologies.</title>
        <authorList>
            <person name="Zhang L."/>
            <person name="Cai X."/>
            <person name="Wu J."/>
            <person name="Liu M."/>
            <person name="Grob S."/>
            <person name="Cheng F."/>
            <person name="Liang J."/>
            <person name="Cai C."/>
            <person name="Liu Z."/>
            <person name="Liu B."/>
            <person name="Wang F."/>
            <person name="Li S."/>
            <person name="Liu F."/>
            <person name="Li X."/>
            <person name="Cheng L."/>
            <person name="Yang W."/>
            <person name="Li M.H."/>
            <person name="Grossniklaus U."/>
            <person name="Zheng H."/>
            <person name="Wang X."/>
        </authorList>
    </citation>
    <scope>NUCLEOTIDE SEQUENCE [LARGE SCALE GENOMIC DNA]</scope>
    <source>
        <strain evidence="5">cv. Chiifu-401-42</strain>
    </source>
</reference>
<gene>
    <name evidence="3" type="ORF">BRAA09T40095Z</name>
    <name evidence="2" type="ORF">BRAPAZ1V2_A09P58770.2</name>
</gene>
<protein>
    <recommendedName>
        <fullName evidence="1">F-box associated beta-propeller type 1 domain-containing protein</fullName>
    </recommendedName>
</protein>
<evidence type="ECO:0000313" key="4">
    <source>
        <dbReference type="EnsemblPlants" id="Bra006986.1-P"/>
    </source>
</evidence>
<dbReference type="Proteomes" id="UP000694005">
    <property type="component" value="Chromosome A09"/>
</dbReference>
<dbReference type="EMBL" id="LS974625">
    <property type="protein sequence ID" value="CAG7865410.1"/>
    <property type="molecule type" value="Genomic_DNA"/>
</dbReference>
<dbReference type="InterPro" id="IPR006527">
    <property type="entry name" value="F-box-assoc_dom_typ1"/>
</dbReference>
<dbReference type="Pfam" id="PF07734">
    <property type="entry name" value="FBA_1"/>
    <property type="match status" value="1"/>
</dbReference>
<feature type="domain" description="F-box associated beta-propeller type 1" evidence="1">
    <location>
        <begin position="39"/>
        <end position="82"/>
    </location>
</feature>
<dbReference type="EnsemblPlants" id="Bra006986.1">
    <property type="protein sequence ID" value="Bra006986.1-P"/>
    <property type="gene ID" value="Bra006986"/>
</dbReference>
<dbReference type="EMBL" id="LR031568">
    <property type="protein sequence ID" value="VDC62484.1"/>
    <property type="molecule type" value="Genomic_DNA"/>
</dbReference>
<evidence type="ECO:0000313" key="5">
    <source>
        <dbReference type="Proteomes" id="UP000011750"/>
    </source>
</evidence>
<reference evidence="5" key="1">
    <citation type="journal article" date="2011" name="Nat. Genet.">
        <title>The genome of the mesopolyploid crop species Brassica rapa.</title>
        <authorList>
            <consortium name="Brassica rapa Genome Sequencing Project Consortium"/>
            <person name="Wang X."/>
            <person name="Wang H."/>
            <person name="Wang J."/>
            <person name="Sun R."/>
            <person name="Wu J."/>
            <person name="Liu S."/>
            <person name="Bai Y."/>
            <person name="Mun J.H."/>
            <person name="Bancroft I."/>
            <person name="Cheng F."/>
            <person name="Huang S."/>
            <person name="Li X."/>
            <person name="Hua W."/>
            <person name="Wang J."/>
            <person name="Wang X."/>
            <person name="Freeling M."/>
            <person name="Pires J.C."/>
            <person name="Paterson A.H."/>
            <person name="Chalhoub B."/>
            <person name="Wang B."/>
            <person name="Hayward A."/>
            <person name="Sharpe A.G."/>
            <person name="Park B.S."/>
            <person name="Weisshaar B."/>
            <person name="Liu B."/>
            <person name="Li B."/>
            <person name="Liu B."/>
            <person name="Tong C."/>
            <person name="Song C."/>
            <person name="Duran C."/>
            <person name="Peng C."/>
            <person name="Geng C."/>
            <person name="Koh C."/>
            <person name="Lin C."/>
            <person name="Edwards D."/>
            <person name="Mu D."/>
            <person name="Shen D."/>
            <person name="Soumpourou E."/>
            <person name="Li F."/>
            <person name="Fraser F."/>
            <person name="Conant G."/>
            <person name="Lassalle G."/>
            <person name="King G.J."/>
            <person name="Bonnema G."/>
            <person name="Tang H."/>
            <person name="Wang H."/>
            <person name="Belcram H."/>
            <person name="Zhou H."/>
            <person name="Hirakawa H."/>
            <person name="Abe H."/>
            <person name="Guo H."/>
            <person name="Wang H."/>
            <person name="Jin H."/>
            <person name="Parkin I.A."/>
            <person name="Batley J."/>
            <person name="Kim J.S."/>
            <person name="Just J."/>
            <person name="Li J."/>
            <person name="Xu J."/>
            <person name="Deng J."/>
            <person name="Kim J.A."/>
            <person name="Li J."/>
            <person name="Yu J."/>
            <person name="Meng J."/>
            <person name="Wang J."/>
            <person name="Min J."/>
            <person name="Poulain J."/>
            <person name="Wang J."/>
            <person name="Hatakeyama K."/>
            <person name="Wu K."/>
            <person name="Wang L."/>
            <person name="Fang L."/>
            <person name="Trick M."/>
            <person name="Links M.G."/>
            <person name="Zhao M."/>
            <person name="Jin M."/>
            <person name="Ramchiary N."/>
            <person name="Drou N."/>
            <person name="Berkman P.J."/>
            <person name="Cai Q."/>
            <person name="Huang Q."/>
            <person name="Li R."/>
            <person name="Tabata S."/>
            <person name="Cheng S."/>
            <person name="Zhang S."/>
            <person name="Zhang S."/>
            <person name="Huang S."/>
            <person name="Sato S."/>
            <person name="Sun S."/>
            <person name="Kwon S.J."/>
            <person name="Choi S.R."/>
            <person name="Lee T.H."/>
            <person name="Fan W."/>
            <person name="Zhao X."/>
            <person name="Tan X."/>
            <person name="Xu X."/>
            <person name="Wang Y."/>
            <person name="Qiu Y."/>
            <person name="Yin Y."/>
            <person name="Li Y."/>
            <person name="Du Y."/>
            <person name="Liao Y."/>
            <person name="Lim Y."/>
            <person name="Narusaka Y."/>
            <person name="Wang Y."/>
            <person name="Wang Z."/>
            <person name="Li Z."/>
            <person name="Wang Z."/>
            <person name="Xiong Z."/>
            <person name="Zhang Z."/>
        </authorList>
    </citation>
    <scope>NUCLEOTIDE SEQUENCE [LARGE SCALE GENOMIC DNA]</scope>
    <source>
        <strain evidence="5">cv. Chiifu-401-42</strain>
    </source>
</reference>
<evidence type="ECO:0000259" key="1">
    <source>
        <dbReference type="Pfam" id="PF07734"/>
    </source>
</evidence>
<name>A0A3P5YFN8_BRACM</name>
<evidence type="ECO:0000313" key="3">
    <source>
        <dbReference type="EMBL" id="VDC62484.1"/>
    </source>
</evidence>
<accession>A0A3P5YFN8</accession>
<reference evidence="3" key="3">
    <citation type="submission" date="2018-11" db="EMBL/GenBank/DDBJ databases">
        <authorList>
            <consortium name="Genoscope - CEA"/>
            <person name="William W."/>
        </authorList>
    </citation>
    <scope>NUCLEOTIDE SEQUENCE</scope>
</reference>
<keyword evidence="5" id="KW-1185">Reference proteome</keyword>
<dbReference type="HOGENOM" id="CLU_2561518_0_0_1"/>
<dbReference type="Gramene" id="Bra006986.1">
    <property type="protein sequence ID" value="Bra006986.1-P"/>
    <property type="gene ID" value="Bra006986"/>
</dbReference>